<keyword evidence="3" id="KW-1185">Reference proteome</keyword>
<dbReference type="CDD" id="cd00531">
    <property type="entry name" value="NTF2_like"/>
    <property type="match status" value="1"/>
</dbReference>
<accession>A0A963Z298</accession>
<comment type="caution">
    <text evidence="2">The sequence shown here is derived from an EMBL/GenBank/DDBJ whole genome shotgun (WGS) entry which is preliminary data.</text>
</comment>
<dbReference type="Pfam" id="PF13577">
    <property type="entry name" value="SnoaL_4"/>
    <property type="match status" value="1"/>
</dbReference>
<protein>
    <submittedName>
        <fullName evidence="2">Nuclear transport factor 2 family protein</fullName>
    </submittedName>
</protein>
<dbReference type="RefSeq" id="WP_227307957.1">
    <property type="nucleotide sequence ID" value="NZ_JAESVA010000004.1"/>
</dbReference>
<dbReference type="Gene3D" id="3.10.450.50">
    <property type="match status" value="1"/>
</dbReference>
<gene>
    <name evidence="2" type="ORF">ACELLULO517_13645</name>
</gene>
<sequence>MAELSLEQRVARLESLEEIRTLKAVYCDLCDRGYEPVGLSALFTEDAVWDGGPFGKHEGRQAIHDFFAGVSNSLVFAAHLVMNPVISFIDDDTAEGKWRLWEPATVNEDGKLVSKILLSAYEDVYVRQDGKWLVKSLKLHVNFFAPLADGWAGIAVS</sequence>
<dbReference type="Proteomes" id="UP000721844">
    <property type="component" value="Unassembled WGS sequence"/>
</dbReference>
<feature type="domain" description="SnoaL-like" evidence="1">
    <location>
        <begin position="12"/>
        <end position="137"/>
    </location>
</feature>
<proteinExistence type="predicted"/>
<dbReference type="EMBL" id="JAESVA010000004">
    <property type="protein sequence ID" value="MCB8881286.1"/>
    <property type="molecule type" value="Genomic_DNA"/>
</dbReference>
<dbReference type="AlphaFoldDB" id="A0A963Z298"/>
<organism evidence="2 3">
    <name type="scientific">Acidisoma cellulosilyticum</name>
    <dbReference type="NCBI Taxonomy" id="2802395"/>
    <lineage>
        <taxon>Bacteria</taxon>
        <taxon>Pseudomonadati</taxon>
        <taxon>Pseudomonadota</taxon>
        <taxon>Alphaproteobacteria</taxon>
        <taxon>Acetobacterales</taxon>
        <taxon>Acidocellaceae</taxon>
        <taxon>Acidisoma</taxon>
    </lineage>
</organism>
<dbReference type="InterPro" id="IPR037401">
    <property type="entry name" value="SnoaL-like"/>
</dbReference>
<name>A0A963Z298_9PROT</name>
<evidence type="ECO:0000259" key="1">
    <source>
        <dbReference type="Pfam" id="PF13577"/>
    </source>
</evidence>
<dbReference type="SUPFAM" id="SSF54427">
    <property type="entry name" value="NTF2-like"/>
    <property type="match status" value="1"/>
</dbReference>
<dbReference type="InterPro" id="IPR032710">
    <property type="entry name" value="NTF2-like_dom_sf"/>
</dbReference>
<evidence type="ECO:0000313" key="2">
    <source>
        <dbReference type="EMBL" id="MCB8881286.1"/>
    </source>
</evidence>
<evidence type="ECO:0000313" key="3">
    <source>
        <dbReference type="Proteomes" id="UP000721844"/>
    </source>
</evidence>
<reference evidence="2 3" key="1">
    <citation type="journal article" date="2021" name="Microorganisms">
        <title>Acidisoma silvae sp. nov. and Acidisomacellulosilytica sp. nov., Two Acidophilic Bacteria Isolated from Decaying Wood, Hydrolyzing Cellulose and Producing Poly-3-hydroxybutyrate.</title>
        <authorList>
            <person name="Mieszkin S."/>
            <person name="Pouder E."/>
            <person name="Uroz S."/>
            <person name="Simon-Colin C."/>
            <person name="Alain K."/>
        </authorList>
    </citation>
    <scope>NUCLEOTIDE SEQUENCE [LARGE SCALE GENOMIC DNA]</scope>
    <source>
        <strain evidence="2 3">HW T5.17</strain>
    </source>
</reference>